<feature type="non-terminal residue" evidence="1">
    <location>
        <position position="1"/>
    </location>
</feature>
<protein>
    <submittedName>
        <fullName evidence="1">Uncharacterized protein</fullName>
    </submittedName>
</protein>
<proteinExistence type="predicted"/>
<sequence>FFARWCGEEVRRWGCQIRCHPHHLAVIQNDEIRPKIVLVLLQNGTLMHCCKKPYCGRKQSNTQVNGE</sequence>
<keyword evidence="2" id="KW-1185">Reference proteome</keyword>
<accession>A0A4Y2JQ83</accession>
<organism evidence="1 2">
    <name type="scientific">Araneus ventricosus</name>
    <name type="common">Orbweaver spider</name>
    <name type="synonym">Epeira ventricosa</name>
    <dbReference type="NCBI Taxonomy" id="182803"/>
    <lineage>
        <taxon>Eukaryota</taxon>
        <taxon>Metazoa</taxon>
        <taxon>Ecdysozoa</taxon>
        <taxon>Arthropoda</taxon>
        <taxon>Chelicerata</taxon>
        <taxon>Arachnida</taxon>
        <taxon>Araneae</taxon>
        <taxon>Araneomorphae</taxon>
        <taxon>Entelegynae</taxon>
        <taxon>Araneoidea</taxon>
        <taxon>Araneidae</taxon>
        <taxon>Araneus</taxon>
    </lineage>
</organism>
<dbReference type="AlphaFoldDB" id="A0A4Y2JQ83"/>
<evidence type="ECO:0000313" key="2">
    <source>
        <dbReference type="Proteomes" id="UP000499080"/>
    </source>
</evidence>
<name>A0A4Y2JQ83_ARAVE</name>
<dbReference type="EMBL" id="BGPR01003798">
    <property type="protein sequence ID" value="GBM92543.1"/>
    <property type="molecule type" value="Genomic_DNA"/>
</dbReference>
<gene>
    <name evidence="1" type="ORF">AVEN_272838_1</name>
</gene>
<reference evidence="1 2" key="1">
    <citation type="journal article" date="2019" name="Sci. Rep.">
        <title>Orb-weaving spider Araneus ventricosus genome elucidates the spidroin gene catalogue.</title>
        <authorList>
            <person name="Kono N."/>
            <person name="Nakamura H."/>
            <person name="Ohtoshi R."/>
            <person name="Moran D.A.P."/>
            <person name="Shinohara A."/>
            <person name="Yoshida Y."/>
            <person name="Fujiwara M."/>
            <person name="Mori M."/>
            <person name="Tomita M."/>
            <person name="Arakawa K."/>
        </authorList>
    </citation>
    <scope>NUCLEOTIDE SEQUENCE [LARGE SCALE GENOMIC DNA]</scope>
</reference>
<dbReference type="Proteomes" id="UP000499080">
    <property type="component" value="Unassembled WGS sequence"/>
</dbReference>
<evidence type="ECO:0000313" key="1">
    <source>
        <dbReference type="EMBL" id="GBM92543.1"/>
    </source>
</evidence>
<comment type="caution">
    <text evidence="1">The sequence shown here is derived from an EMBL/GenBank/DDBJ whole genome shotgun (WGS) entry which is preliminary data.</text>
</comment>